<organism evidence="2 3">
    <name type="scientific">Coemansia erecta</name>
    <dbReference type="NCBI Taxonomy" id="147472"/>
    <lineage>
        <taxon>Eukaryota</taxon>
        <taxon>Fungi</taxon>
        <taxon>Fungi incertae sedis</taxon>
        <taxon>Zoopagomycota</taxon>
        <taxon>Kickxellomycotina</taxon>
        <taxon>Kickxellomycetes</taxon>
        <taxon>Kickxellales</taxon>
        <taxon>Kickxellaceae</taxon>
        <taxon>Coemansia</taxon>
    </lineage>
</organism>
<sequence>MISSVPDYILSSGVIAQQTRGRSGRNGRPSSLSSQTSTMSEDVVYTVDEPASEIKAVLGMIAAPQRGWLQKQACDVPRLVHF</sequence>
<dbReference type="AlphaFoldDB" id="A0A9W8CTY8"/>
<dbReference type="OrthoDB" id="5597577at2759"/>
<proteinExistence type="predicted"/>
<evidence type="ECO:0000313" key="2">
    <source>
        <dbReference type="EMBL" id="KAJ1724151.1"/>
    </source>
</evidence>
<protein>
    <submittedName>
        <fullName evidence="2">Uncharacterized protein</fullName>
    </submittedName>
</protein>
<reference evidence="2" key="1">
    <citation type="submission" date="2022-07" db="EMBL/GenBank/DDBJ databases">
        <title>Phylogenomic reconstructions and comparative analyses of Kickxellomycotina fungi.</title>
        <authorList>
            <person name="Reynolds N.K."/>
            <person name="Stajich J.E."/>
            <person name="Barry K."/>
            <person name="Grigoriev I.V."/>
            <person name="Crous P."/>
            <person name="Smith M.E."/>
        </authorList>
    </citation>
    <scope>NUCLEOTIDE SEQUENCE</scope>
    <source>
        <strain evidence="2">NBRC 32514</strain>
    </source>
</reference>
<comment type="caution">
    <text evidence="2">The sequence shown here is derived from an EMBL/GenBank/DDBJ whole genome shotgun (WGS) entry which is preliminary data.</text>
</comment>
<accession>A0A9W8CTY8</accession>
<dbReference type="EMBL" id="JANBOJ010000040">
    <property type="protein sequence ID" value="KAJ1724151.1"/>
    <property type="molecule type" value="Genomic_DNA"/>
</dbReference>
<name>A0A9W8CTY8_9FUNG</name>
<gene>
    <name evidence="2" type="ORF">LPJ53_001548</name>
</gene>
<evidence type="ECO:0000256" key="1">
    <source>
        <dbReference type="SAM" id="MobiDB-lite"/>
    </source>
</evidence>
<feature type="compositionally biased region" description="Low complexity" evidence="1">
    <location>
        <begin position="26"/>
        <end position="40"/>
    </location>
</feature>
<feature type="region of interest" description="Disordered" evidence="1">
    <location>
        <begin position="16"/>
        <end position="41"/>
    </location>
</feature>
<dbReference type="Proteomes" id="UP001149813">
    <property type="component" value="Unassembled WGS sequence"/>
</dbReference>
<keyword evidence="3" id="KW-1185">Reference proteome</keyword>
<evidence type="ECO:0000313" key="3">
    <source>
        <dbReference type="Proteomes" id="UP001149813"/>
    </source>
</evidence>